<gene>
    <name evidence="2" type="ORF">T265_16150</name>
</gene>
<reference evidence="2 3" key="1">
    <citation type="submission" date="2013-11" db="EMBL/GenBank/DDBJ databases">
        <title>Opisthorchis viverrini - life in the bile duct.</title>
        <authorList>
            <person name="Young N.D."/>
            <person name="Nagarajan N."/>
            <person name="Lin S.J."/>
            <person name="Korhonen P.K."/>
            <person name="Jex A.R."/>
            <person name="Hall R.S."/>
            <person name="Safavi-Hemami H."/>
            <person name="Kaewkong W."/>
            <person name="Bertrand D."/>
            <person name="Gao S."/>
            <person name="Seet Q."/>
            <person name="Wongkham S."/>
            <person name="Teh B.T."/>
            <person name="Wongkham C."/>
            <person name="Intapan P.M."/>
            <person name="Maleewong W."/>
            <person name="Yang X."/>
            <person name="Hu M."/>
            <person name="Wang Z."/>
            <person name="Hofmann A."/>
            <person name="Sternberg P.W."/>
            <person name="Tan P."/>
            <person name="Wang J."/>
            <person name="Gasser R.B."/>
        </authorList>
    </citation>
    <scope>NUCLEOTIDE SEQUENCE [LARGE SCALE GENOMIC DNA]</scope>
</reference>
<feature type="compositionally biased region" description="Low complexity" evidence="1">
    <location>
        <begin position="15"/>
        <end position="40"/>
    </location>
</feature>
<evidence type="ECO:0000256" key="1">
    <source>
        <dbReference type="SAM" id="MobiDB-lite"/>
    </source>
</evidence>
<dbReference type="Proteomes" id="UP000054324">
    <property type="component" value="Unassembled WGS sequence"/>
</dbReference>
<keyword evidence="3" id="KW-1185">Reference proteome</keyword>
<evidence type="ECO:0000313" key="2">
    <source>
        <dbReference type="EMBL" id="KER18298.1"/>
    </source>
</evidence>
<dbReference type="RefSeq" id="XP_009177955.1">
    <property type="nucleotide sequence ID" value="XM_009179691.1"/>
</dbReference>
<dbReference type="CTD" id="20330315"/>
<sequence>SLTVSIFPSIPSDIQPSSCGTSSPRSSRLSVSSQQSRHSPVTSGLAGLDYGFATTDSKRHQAAKASYMSPIADRIRNLRSGDSKTSFQTNNVVLISVRPRKLETNHEQVVDKLANMMAERAHMKSPNLEKHD</sequence>
<feature type="non-terminal residue" evidence="2">
    <location>
        <position position="132"/>
    </location>
</feature>
<dbReference type="KEGG" id="ovi:T265_16150"/>
<accession>A0A074YUA9</accession>
<proteinExistence type="predicted"/>
<dbReference type="GeneID" id="20330315"/>
<name>A0A074YUA9_OPIVI</name>
<protein>
    <submittedName>
        <fullName evidence="2">Uncharacterized protein</fullName>
    </submittedName>
</protein>
<feature type="region of interest" description="Disordered" evidence="1">
    <location>
        <begin position="1"/>
        <end position="48"/>
    </location>
</feature>
<feature type="non-terminal residue" evidence="2">
    <location>
        <position position="1"/>
    </location>
</feature>
<dbReference type="AlphaFoldDB" id="A0A074YUA9"/>
<organism evidence="2 3">
    <name type="scientific">Opisthorchis viverrini</name>
    <name type="common">Southeast Asian liver fluke</name>
    <dbReference type="NCBI Taxonomy" id="6198"/>
    <lineage>
        <taxon>Eukaryota</taxon>
        <taxon>Metazoa</taxon>
        <taxon>Spiralia</taxon>
        <taxon>Lophotrochozoa</taxon>
        <taxon>Platyhelminthes</taxon>
        <taxon>Trematoda</taxon>
        <taxon>Digenea</taxon>
        <taxon>Opisthorchiida</taxon>
        <taxon>Opisthorchiata</taxon>
        <taxon>Opisthorchiidae</taxon>
        <taxon>Opisthorchis</taxon>
    </lineage>
</organism>
<dbReference type="EMBL" id="KL604035">
    <property type="protein sequence ID" value="KER18298.1"/>
    <property type="molecule type" value="Genomic_DNA"/>
</dbReference>
<dbReference type="STRING" id="6198.A0A074YUA9"/>
<evidence type="ECO:0000313" key="3">
    <source>
        <dbReference type="Proteomes" id="UP000054324"/>
    </source>
</evidence>